<keyword evidence="3" id="KW-1185">Reference proteome</keyword>
<keyword evidence="1" id="KW-0732">Signal</keyword>
<sequence>MKLVRLLGASMGAALVIFAQTYAAPALADSSYTPGSVWSFSNIHVEPGQFENYMDYLAGNYKKQNEFLKKEGVVLSYHVLQVNAPRSGEPDLVLAIEYKDYASNAERLAIQKKMEAMMAMDAHKMDSASGERKVMRKLGGNMELQELKLK</sequence>
<evidence type="ECO:0000313" key="2">
    <source>
        <dbReference type="EMBL" id="MDC8787233.1"/>
    </source>
</evidence>
<gene>
    <name evidence="2" type="ORF">PRZ01_18750</name>
</gene>
<organism evidence="2 3">
    <name type="scientific">Roseateles koreensis</name>
    <dbReference type="NCBI Taxonomy" id="2987526"/>
    <lineage>
        <taxon>Bacteria</taxon>
        <taxon>Pseudomonadati</taxon>
        <taxon>Pseudomonadota</taxon>
        <taxon>Betaproteobacteria</taxon>
        <taxon>Burkholderiales</taxon>
        <taxon>Sphaerotilaceae</taxon>
        <taxon>Roseateles</taxon>
    </lineage>
</organism>
<evidence type="ECO:0008006" key="4">
    <source>
        <dbReference type="Google" id="ProtNLM"/>
    </source>
</evidence>
<name>A0ABT5KWA5_9BURK</name>
<feature type="chain" id="PRO_5045922733" description="DUF1330 domain-containing protein" evidence="1">
    <location>
        <begin position="29"/>
        <end position="150"/>
    </location>
</feature>
<dbReference type="EMBL" id="JAQQXS010000023">
    <property type="protein sequence ID" value="MDC8787233.1"/>
    <property type="molecule type" value="Genomic_DNA"/>
</dbReference>
<accession>A0ABT5KWA5</accession>
<dbReference type="RefSeq" id="WP_273598372.1">
    <property type="nucleotide sequence ID" value="NZ_JAQQXS010000023.1"/>
</dbReference>
<feature type="signal peptide" evidence="1">
    <location>
        <begin position="1"/>
        <end position="28"/>
    </location>
</feature>
<evidence type="ECO:0000313" key="3">
    <source>
        <dbReference type="Proteomes" id="UP001219862"/>
    </source>
</evidence>
<dbReference type="Proteomes" id="UP001219862">
    <property type="component" value="Unassembled WGS sequence"/>
</dbReference>
<evidence type="ECO:0000256" key="1">
    <source>
        <dbReference type="SAM" id="SignalP"/>
    </source>
</evidence>
<protein>
    <recommendedName>
        <fullName evidence="4">DUF1330 domain-containing protein</fullName>
    </recommendedName>
</protein>
<proteinExistence type="predicted"/>
<reference evidence="2 3" key="1">
    <citation type="submission" date="2022-10" db="EMBL/GenBank/DDBJ databases">
        <title>paucibacter sp. hw8 Genome sequencing.</title>
        <authorList>
            <person name="Park S."/>
        </authorList>
    </citation>
    <scope>NUCLEOTIDE SEQUENCE [LARGE SCALE GENOMIC DNA]</scope>
    <source>
        <strain evidence="3">hw8</strain>
    </source>
</reference>
<comment type="caution">
    <text evidence="2">The sequence shown here is derived from an EMBL/GenBank/DDBJ whole genome shotgun (WGS) entry which is preliminary data.</text>
</comment>